<keyword evidence="2" id="KW-0238">DNA-binding</keyword>
<dbReference type="InterPro" id="IPR008920">
    <property type="entry name" value="TF_FadR/GntR_C"/>
</dbReference>
<organism evidence="6 7">
    <name type="scientific">Brachybacterium equifaecis</name>
    <dbReference type="NCBI Taxonomy" id="2910770"/>
    <lineage>
        <taxon>Bacteria</taxon>
        <taxon>Bacillati</taxon>
        <taxon>Actinomycetota</taxon>
        <taxon>Actinomycetes</taxon>
        <taxon>Micrococcales</taxon>
        <taxon>Dermabacteraceae</taxon>
        <taxon>Brachybacterium</taxon>
    </lineage>
</organism>
<evidence type="ECO:0000313" key="7">
    <source>
        <dbReference type="Proteomes" id="UP001203761"/>
    </source>
</evidence>
<feature type="domain" description="HTH gntR-type" evidence="5">
    <location>
        <begin position="54"/>
        <end position="122"/>
    </location>
</feature>
<dbReference type="SMART" id="SM00345">
    <property type="entry name" value="HTH_GNTR"/>
    <property type="match status" value="1"/>
</dbReference>
<feature type="region of interest" description="Disordered" evidence="4">
    <location>
        <begin position="1"/>
        <end position="59"/>
    </location>
</feature>
<sequence length="299" mass="32404">MNTTPESSAPESSAPESSAPGSPTRHPSAREPSAGAEPRATPRAGALDPRPRPVSRGANAVQAIKDLIVGSRLRPGDPMPTENELVDALGVSRSSVREALRTLQSLDIVDIQHGRGMTVGSLSLRPMVEAVTFRAGLDADDDLSVLREVVDIRLQLDLGSAERLAELYEGTSQSQLRQHVEAMRRAFEAGESFAAHDEAFHRELTTVTGNSTLVGLVLGFWEVHTRTLPVLGLPQAEDIRETIEAHEQMLDALEHGDTQAYRAAVLAHYRPLQRLLADAAGRRTATPSARFPEPRDLRS</sequence>
<dbReference type="SUPFAM" id="SSF46785">
    <property type="entry name" value="Winged helix' DNA-binding domain"/>
    <property type="match status" value="1"/>
</dbReference>
<dbReference type="InterPro" id="IPR011711">
    <property type="entry name" value="GntR_C"/>
</dbReference>
<evidence type="ECO:0000256" key="3">
    <source>
        <dbReference type="ARBA" id="ARBA00023163"/>
    </source>
</evidence>
<accession>A0ABT0QZB9</accession>
<dbReference type="Proteomes" id="UP001203761">
    <property type="component" value="Unassembled WGS sequence"/>
</dbReference>
<dbReference type="Pfam" id="PF07729">
    <property type="entry name" value="FCD"/>
    <property type="match status" value="1"/>
</dbReference>
<evidence type="ECO:0000313" key="6">
    <source>
        <dbReference type="EMBL" id="MCL6422568.1"/>
    </source>
</evidence>
<dbReference type="EMBL" id="JAKNCJ010000001">
    <property type="protein sequence ID" value="MCL6422568.1"/>
    <property type="molecule type" value="Genomic_DNA"/>
</dbReference>
<dbReference type="RefSeq" id="WP_249736663.1">
    <property type="nucleotide sequence ID" value="NZ_JAKNCJ010000001.1"/>
</dbReference>
<dbReference type="PANTHER" id="PTHR43537:SF5">
    <property type="entry name" value="UXU OPERON TRANSCRIPTIONAL REGULATOR"/>
    <property type="match status" value="1"/>
</dbReference>
<dbReference type="Pfam" id="PF00392">
    <property type="entry name" value="GntR"/>
    <property type="match status" value="1"/>
</dbReference>
<feature type="compositionally biased region" description="Low complexity" evidence="4">
    <location>
        <begin position="1"/>
        <end position="24"/>
    </location>
</feature>
<comment type="caution">
    <text evidence="6">The sequence shown here is derived from an EMBL/GenBank/DDBJ whole genome shotgun (WGS) entry which is preliminary data.</text>
</comment>
<evidence type="ECO:0000259" key="5">
    <source>
        <dbReference type="PROSITE" id="PS50949"/>
    </source>
</evidence>
<name>A0ABT0QZB9_9MICO</name>
<dbReference type="InterPro" id="IPR036388">
    <property type="entry name" value="WH-like_DNA-bd_sf"/>
</dbReference>
<dbReference type="Gene3D" id="1.10.10.10">
    <property type="entry name" value="Winged helix-like DNA-binding domain superfamily/Winged helix DNA-binding domain"/>
    <property type="match status" value="1"/>
</dbReference>
<keyword evidence="1" id="KW-0805">Transcription regulation</keyword>
<proteinExistence type="predicted"/>
<dbReference type="InterPro" id="IPR000524">
    <property type="entry name" value="Tscrpt_reg_HTH_GntR"/>
</dbReference>
<evidence type="ECO:0000256" key="1">
    <source>
        <dbReference type="ARBA" id="ARBA00023015"/>
    </source>
</evidence>
<dbReference type="InterPro" id="IPR036390">
    <property type="entry name" value="WH_DNA-bd_sf"/>
</dbReference>
<dbReference type="SMART" id="SM00895">
    <property type="entry name" value="FCD"/>
    <property type="match status" value="1"/>
</dbReference>
<dbReference type="PRINTS" id="PR00035">
    <property type="entry name" value="HTHGNTR"/>
</dbReference>
<dbReference type="Gene3D" id="1.20.120.530">
    <property type="entry name" value="GntR ligand-binding domain-like"/>
    <property type="match status" value="1"/>
</dbReference>
<dbReference type="PANTHER" id="PTHR43537">
    <property type="entry name" value="TRANSCRIPTIONAL REGULATOR, GNTR FAMILY"/>
    <property type="match status" value="1"/>
</dbReference>
<reference evidence="6" key="1">
    <citation type="submission" date="2022-02" db="EMBL/GenBank/DDBJ databases">
        <authorList>
            <person name="Lee M."/>
            <person name="Kim S.-J."/>
            <person name="Jung M.-Y."/>
        </authorList>
    </citation>
    <scope>NUCLEOTIDE SEQUENCE</scope>
    <source>
        <strain evidence="6">JHP9</strain>
    </source>
</reference>
<keyword evidence="3" id="KW-0804">Transcription</keyword>
<protein>
    <submittedName>
        <fullName evidence="6">GntR family transcriptional regulator</fullName>
    </submittedName>
</protein>
<dbReference type="CDD" id="cd07377">
    <property type="entry name" value="WHTH_GntR"/>
    <property type="match status" value="1"/>
</dbReference>
<evidence type="ECO:0000256" key="2">
    <source>
        <dbReference type="ARBA" id="ARBA00023125"/>
    </source>
</evidence>
<evidence type="ECO:0000256" key="4">
    <source>
        <dbReference type="SAM" id="MobiDB-lite"/>
    </source>
</evidence>
<dbReference type="PROSITE" id="PS50949">
    <property type="entry name" value="HTH_GNTR"/>
    <property type="match status" value="1"/>
</dbReference>
<keyword evidence="7" id="KW-1185">Reference proteome</keyword>
<dbReference type="SUPFAM" id="SSF48008">
    <property type="entry name" value="GntR ligand-binding domain-like"/>
    <property type="match status" value="1"/>
</dbReference>
<gene>
    <name evidence="6" type="ORF">Bequi_04070</name>
</gene>